<feature type="non-terminal residue" evidence="2">
    <location>
        <position position="1"/>
    </location>
</feature>
<name>A0A8T1UTK3_9STRA</name>
<accession>A0A8T1UTK3</accession>
<proteinExistence type="predicted"/>
<dbReference type="EMBL" id="JAENGZ010000077">
    <property type="protein sequence ID" value="KAG6970307.1"/>
    <property type="molecule type" value="Genomic_DNA"/>
</dbReference>
<dbReference type="Proteomes" id="UP000688947">
    <property type="component" value="Unassembled WGS sequence"/>
</dbReference>
<evidence type="ECO:0000256" key="1">
    <source>
        <dbReference type="SAM" id="MobiDB-lite"/>
    </source>
</evidence>
<gene>
    <name evidence="2" type="ORF">JG687_00002730</name>
</gene>
<feature type="region of interest" description="Disordered" evidence="1">
    <location>
        <begin position="125"/>
        <end position="145"/>
    </location>
</feature>
<reference evidence="2" key="1">
    <citation type="submission" date="2021-01" db="EMBL/GenBank/DDBJ databases">
        <title>Phytophthora aleatoria, a newly-described species from Pinus radiata is distinct from Phytophthora cactorum isolates based on comparative genomics.</title>
        <authorList>
            <person name="Mcdougal R."/>
            <person name="Panda P."/>
            <person name="Williams N."/>
            <person name="Studholme D.J."/>
        </authorList>
    </citation>
    <scope>NUCLEOTIDE SEQUENCE</scope>
    <source>
        <strain evidence="2">NZFS 3830</strain>
    </source>
</reference>
<protein>
    <submittedName>
        <fullName evidence="2">Uncharacterized protein</fullName>
    </submittedName>
</protein>
<evidence type="ECO:0000313" key="3">
    <source>
        <dbReference type="Proteomes" id="UP000688947"/>
    </source>
</evidence>
<evidence type="ECO:0000313" key="2">
    <source>
        <dbReference type="EMBL" id="KAG6970307.1"/>
    </source>
</evidence>
<comment type="caution">
    <text evidence="2">The sequence shown here is derived from an EMBL/GenBank/DDBJ whole genome shotgun (WGS) entry which is preliminary data.</text>
</comment>
<dbReference type="OrthoDB" id="129608at2759"/>
<sequence>SFSAQSGGSDACIFGGSTSTLRAALENKINIIYLSARFAATNILSVMAQYGISSPVKTPPLIVSNGIPKYQIDRSMWFVYRERIRRSKMSLPNLIRLVRGDTLHDPLPNKALSVSDHLSSWKSYESRGGVKSSQTGSDQRGRQSFRAKRHLHRIVVLH</sequence>
<dbReference type="AlphaFoldDB" id="A0A8T1UTK3"/>
<organism evidence="2 3">
    <name type="scientific">Phytophthora cactorum</name>
    <dbReference type="NCBI Taxonomy" id="29920"/>
    <lineage>
        <taxon>Eukaryota</taxon>
        <taxon>Sar</taxon>
        <taxon>Stramenopiles</taxon>
        <taxon>Oomycota</taxon>
        <taxon>Peronosporomycetes</taxon>
        <taxon>Peronosporales</taxon>
        <taxon>Peronosporaceae</taxon>
        <taxon>Phytophthora</taxon>
    </lineage>
</organism>